<evidence type="ECO:0000313" key="2">
    <source>
        <dbReference type="EMBL" id="KAI5388196.1"/>
    </source>
</evidence>
<evidence type="ECO:0000256" key="1">
    <source>
        <dbReference type="SAM" id="Phobius"/>
    </source>
</evidence>
<organism evidence="2 3">
    <name type="scientific">Pisum sativum</name>
    <name type="common">Garden pea</name>
    <name type="synonym">Lathyrus oleraceus</name>
    <dbReference type="NCBI Taxonomy" id="3888"/>
    <lineage>
        <taxon>Eukaryota</taxon>
        <taxon>Viridiplantae</taxon>
        <taxon>Streptophyta</taxon>
        <taxon>Embryophyta</taxon>
        <taxon>Tracheophyta</taxon>
        <taxon>Spermatophyta</taxon>
        <taxon>Magnoliopsida</taxon>
        <taxon>eudicotyledons</taxon>
        <taxon>Gunneridae</taxon>
        <taxon>Pentapetalae</taxon>
        <taxon>rosids</taxon>
        <taxon>fabids</taxon>
        <taxon>Fabales</taxon>
        <taxon>Fabaceae</taxon>
        <taxon>Papilionoideae</taxon>
        <taxon>50 kb inversion clade</taxon>
        <taxon>NPAAA clade</taxon>
        <taxon>Hologalegina</taxon>
        <taxon>IRL clade</taxon>
        <taxon>Fabeae</taxon>
        <taxon>Lathyrus</taxon>
    </lineage>
</organism>
<keyword evidence="1" id="KW-1133">Transmembrane helix</keyword>
<accession>A0A9D4VR86</accession>
<dbReference type="AlphaFoldDB" id="A0A9D4VR86"/>
<dbReference type="PANTHER" id="PTHR33524:SF3">
    <property type="entry name" value="SET DOMAIN-CONTAINING PROTEIN"/>
    <property type="match status" value="1"/>
</dbReference>
<dbReference type="InterPro" id="IPR040415">
    <property type="entry name" value="SETD9"/>
</dbReference>
<sequence length="457" mass="51578">MFWCTRKNGSAQTYVFVRKTTTSRFAVKGGDDGDDSLSSWLSKVPSFTLFTSESLIPTLIVTFLLFLLNSLGFITRISYSSNQMAFLFQKFQEAVKTLAKSPTFAFARDPIRLQFEVDLNRLFLYTSYNRLGKNASETDAEEIIEMASKASVADQQMLVQENVHSQIKVFCTLMDEILLPNEKTVNDNYFELLSQQTNVLPRNTEHSSANGFPKQRPISQAELSQKLKDKLGYTLNVKPSQISHKDADKGLFLDGVVDVGAVIAFYPGVVYSPAYYHHIPGYLDEQNPYLITRHDGTVIDAQPWGRGGDGREPLNGGKMVDEKGSQVDNSDDVLERRNPLALAHFANHPSKGMLPNVTICPYDFPLIENDMRAYVPNILFGNATEVNVERFGSSWFKSRVSRNTESHVPTTLKTVVLVATRALQDEELLLNYRLSNTKRLPEWYAPVDEEEIIERSN</sequence>
<proteinExistence type="predicted"/>
<reference evidence="2 3" key="1">
    <citation type="journal article" date="2022" name="Nat. Genet.">
        <title>Improved pea reference genome and pan-genome highlight genomic features and evolutionary characteristics.</title>
        <authorList>
            <person name="Yang T."/>
            <person name="Liu R."/>
            <person name="Luo Y."/>
            <person name="Hu S."/>
            <person name="Wang D."/>
            <person name="Wang C."/>
            <person name="Pandey M.K."/>
            <person name="Ge S."/>
            <person name="Xu Q."/>
            <person name="Li N."/>
            <person name="Li G."/>
            <person name="Huang Y."/>
            <person name="Saxena R.K."/>
            <person name="Ji Y."/>
            <person name="Li M."/>
            <person name="Yan X."/>
            <person name="He Y."/>
            <person name="Liu Y."/>
            <person name="Wang X."/>
            <person name="Xiang C."/>
            <person name="Varshney R.K."/>
            <person name="Ding H."/>
            <person name="Gao S."/>
            <person name="Zong X."/>
        </authorList>
    </citation>
    <scope>NUCLEOTIDE SEQUENCE [LARGE SCALE GENOMIC DNA]</scope>
    <source>
        <strain evidence="2 3">cv. Zhongwan 6</strain>
    </source>
</reference>
<dbReference type="Proteomes" id="UP001058974">
    <property type="component" value="Chromosome 7"/>
</dbReference>
<evidence type="ECO:0008006" key="4">
    <source>
        <dbReference type="Google" id="ProtNLM"/>
    </source>
</evidence>
<comment type="caution">
    <text evidence="2">The sequence shown here is derived from an EMBL/GenBank/DDBJ whole genome shotgun (WGS) entry which is preliminary data.</text>
</comment>
<gene>
    <name evidence="2" type="ORF">KIW84_074043</name>
</gene>
<evidence type="ECO:0000313" key="3">
    <source>
        <dbReference type="Proteomes" id="UP001058974"/>
    </source>
</evidence>
<protein>
    <recommendedName>
        <fullName evidence="4">SET domain-containing protein</fullName>
    </recommendedName>
</protein>
<dbReference type="InterPro" id="IPR046341">
    <property type="entry name" value="SET_dom_sf"/>
</dbReference>
<feature type="transmembrane region" description="Helical" evidence="1">
    <location>
        <begin position="55"/>
        <end position="74"/>
    </location>
</feature>
<dbReference type="Gene3D" id="2.170.270.10">
    <property type="entry name" value="SET domain"/>
    <property type="match status" value="1"/>
</dbReference>
<keyword evidence="3" id="KW-1185">Reference proteome</keyword>
<dbReference type="Gramene" id="Psat07G0404300-T1">
    <property type="protein sequence ID" value="KAI5388196.1"/>
    <property type="gene ID" value="KIW84_074043"/>
</dbReference>
<name>A0A9D4VR86_PEA</name>
<dbReference type="CDD" id="cd10537">
    <property type="entry name" value="SET_SETD9"/>
    <property type="match status" value="1"/>
</dbReference>
<dbReference type="EMBL" id="JAMSHJ010000007">
    <property type="protein sequence ID" value="KAI5388196.1"/>
    <property type="molecule type" value="Genomic_DNA"/>
</dbReference>
<keyword evidence="1" id="KW-0472">Membrane</keyword>
<dbReference type="PANTHER" id="PTHR33524">
    <property type="entry name" value="C5ORF35"/>
    <property type="match status" value="1"/>
</dbReference>
<keyword evidence="1" id="KW-0812">Transmembrane</keyword>